<evidence type="ECO:0000256" key="5">
    <source>
        <dbReference type="ARBA" id="ARBA00023004"/>
    </source>
</evidence>
<evidence type="ECO:0000256" key="6">
    <source>
        <dbReference type="ARBA" id="ARBA00023033"/>
    </source>
</evidence>
<dbReference type="Proteomes" id="UP001165042">
    <property type="component" value="Unassembled WGS sequence"/>
</dbReference>
<dbReference type="CDD" id="cd20625">
    <property type="entry name" value="CYP164-like"/>
    <property type="match status" value="1"/>
</dbReference>
<organism evidence="8 9">
    <name type="scientific">Actinokineospora globicatena</name>
    <dbReference type="NCBI Taxonomy" id="103729"/>
    <lineage>
        <taxon>Bacteria</taxon>
        <taxon>Bacillati</taxon>
        <taxon>Actinomycetota</taxon>
        <taxon>Actinomycetes</taxon>
        <taxon>Pseudonocardiales</taxon>
        <taxon>Pseudonocardiaceae</taxon>
        <taxon>Actinokineospora</taxon>
    </lineage>
</organism>
<dbReference type="InterPro" id="IPR001128">
    <property type="entry name" value="Cyt_P450"/>
</dbReference>
<dbReference type="InterPro" id="IPR036396">
    <property type="entry name" value="Cyt_P450_sf"/>
</dbReference>
<accession>A0A9W6QUC0</accession>
<dbReference type="PANTHER" id="PTHR46696">
    <property type="entry name" value="P450, PUTATIVE (EUROFUNG)-RELATED"/>
    <property type="match status" value="1"/>
</dbReference>
<dbReference type="GO" id="GO:0020037">
    <property type="term" value="F:heme binding"/>
    <property type="evidence" value="ECO:0007669"/>
    <property type="project" value="InterPro"/>
</dbReference>
<dbReference type="InterPro" id="IPR002397">
    <property type="entry name" value="Cyt_P450_B"/>
</dbReference>
<comment type="caution">
    <text evidence="8">The sequence shown here is derived from an EMBL/GenBank/DDBJ whole genome shotgun (WGS) entry which is preliminary data.</text>
</comment>
<reference evidence="8" key="1">
    <citation type="submission" date="2023-02" db="EMBL/GenBank/DDBJ databases">
        <title>Actinokineospora globicatena NBRC 15670.</title>
        <authorList>
            <person name="Ichikawa N."/>
            <person name="Sato H."/>
            <person name="Tonouchi N."/>
        </authorList>
    </citation>
    <scope>NUCLEOTIDE SEQUENCE</scope>
    <source>
        <strain evidence="8">NBRC 15670</strain>
    </source>
</reference>
<dbReference type="Gene3D" id="1.10.630.10">
    <property type="entry name" value="Cytochrome P450"/>
    <property type="match status" value="1"/>
</dbReference>
<dbReference type="FunFam" id="1.10.630.10:FF:000018">
    <property type="entry name" value="Cytochrome P450 monooxygenase"/>
    <property type="match status" value="1"/>
</dbReference>
<dbReference type="GO" id="GO:0005506">
    <property type="term" value="F:iron ion binding"/>
    <property type="evidence" value="ECO:0007669"/>
    <property type="project" value="InterPro"/>
</dbReference>
<dbReference type="SUPFAM" id="SSF48264">
    <property type="entry name" value="Cytochrome P450"/>
    <property type="match status" value="1"/>
</dbReference>
<dbReference type="PROSITE" id="PS00086">
    <property type="entry name" value="CYTOCHROME_P450"/>
    <property type="match status" value="1"/>
</dbReference>
<dbReference type="EMBL" id="BSSD01000015">
    <property type="protein sequence ID" value="GLW95697.1"/>
    <property type="molecule type" value="Genomic_DNA"/>
</dbReference>
<gene>
    <name evidence="8" type="ORF">Aglo03_65130</name>
</gene>
<dbReference type="GO" id="GO:0036199">
    <property type="term" value="F:cholest-4-en-3-one 26-monooxygenase activity"/>
    <property type="evidence" value="ECO:0007669"/>
    <property type="project" value="TreeGrafter"/>
</dbReference>
<keyword evidence="3 7" id="KW-0479">Metal-binding</keyword>
<dbReference type="RefSeq" id="WP_285613412.1">
    <property type="nucleotide sequence ID" value="NZ_BSSD01000015.1"/>
</dbReference>
<sequence>MKAELALGARLGVQRAALWAMAARGDELARLVSAPWRGNPYPVYERLREGAGVHRSSTGLTVVASHELCSKVLRDRTFGVRTADGVEPPPFAASGLPGGVPVIPSFLELDPPDHTRLRALARPAFSPAKIAGYRHDVGGVASKLMVPLLFDDDFDLMAQFAAPLPIAVISSLLGVPDVDAAVFARYGRVLGASLDGVKSVWHALLVRRANRELRGLFTRLIAERRANPGRDVISTLAASAELTELELATTCELLLLAGFETTTNLIGNAVWTFARNPDQWDRLRADDALLGPAVDEVLRYEAPVQMTARFAHEDTEIAGVPVAKDGMVIVLVGAAGRDPAAFDRPDEFDIGRTGQNDHLAFSSGAHYCLGAPLARLEAEVALRMLSAHFPTLNVVGTPRWRPTTVIRGLRSLRLHH</sequence>
<evidence type="ECO:0000313" key="9">
    <source>
        <dbReference type="Proteomes" id="UP001165042"/>
    </source>
</evidence>
<evidence type="ECO:0000256" key="2">
    <source>
        <dbReference type="ARBA" id="ARBA00022617"/>
    </source>
</evidence>
<dbReference type="InterPro" id="IPR017972">
    <property type="entry name" value="Cyt_P450_CS"/>
</dbReference>
<keyword evidence="9" id="KW-1185">Reference proteome</keyword>
<dbReference type="GO" id="GO:0006707">
    <property type="term" value="P:cholesterol catabolic process"/>
    <property type="evidence" value="ECO:0007669"/>
    <property type="project" value="TreeGrafter"/>
</dbReference>
<evidence type="ECO:0000256" key="4">
    <source>
        <dbReference type="ARBA" id="ARBA00023002"/>
    </source>
</evidence>
<dbReference type="PANTHER" id="PTHR46696:SF4">
    <property type="entry name" value="BIOTIN BIOSYNTHESIS CYTOCHROME P450"/>
    <property type="match status" value="1"/>
</dbReference>
<evidence type="ECO:0000256" key="3">
    <source>
        <dbReference type="ARBA" id="ARBA00022723"/>
    </source>
</evidence>
<evidence type="ECO:0000313" key="8">
    <source>
        <dbReference type="EMBL" id="GLW95697.1"/>
    </source>
</evidence>
<dbReference type="GO" id="GO:0008395">
    <property type="term" value="F:steroid hydroxylase activity"/>
    <property type="evidence" value="ECO:0007669"/>
    <property type="project" value="TreeGrafter"/>
</dbReference>
<dbReference type="AlphaFoldDB" id="A0A9W6QUC0"/>
<evidence type="ECO:0000256" key="1">
    <source>
        <dbReference type="ARBA" id="ARBA00010617"/>
    </source>
</evidence>
<proteinExistence type="inferred from homology"/>
<keyword evidence="4 7" id="KW-0560">Oxidoreductase</keyword>
<evidence type="ECO:0000256" key="7">
    <source>
        <dbReference type="RuleBase" id="RU000461"/>
    </source>
</evidence>
<dbReference type="PRINTS" id="PR00359">
    <property type="entry name" value="BP450"/>
</dbReference>
<keyword evidence="2 7" id="KW-0349">Heme</keyword>
<keyword evidence="5 7" id="KW-0408">Iron</keyword>
<dbReference type="Pfam" id="PF00067">
    <property type="entry name" value="p450"/>
    <property type="match status" value="1"/>
</dbReference>
<comment type="similarity">
    <text evidence="1 7">Belongs to the cytochrome P450 family.</text>
</comment>
<keyword evidence="6 7" id="KW-0503">Monooxygenase</keyword>
<name>A0A9W6QUC0_9PSEU</name>
<protein>
    <submittedName>
        <fullName evidence="8">Cytochrome P450</fullName>
    </submittedName>
</protein>